<dbReference type="SUPFAM" id="SSF46992">
    <property type="entry name" value="Ribosomal protein S20"/>
    <property type="match status" value="1"/>
</dbReference>
<evidence type="ECO:0000256" key="9">
    <source>
        <dbReference type="SAM" id="MobiDB-lite"/>
    </source>
</evidence>
<dbReference type="HAMAP" id="MF_00500">
    <property type="entry name" value="Ribosomal_bS20"/>
    <property type="match status" value="1"/>
</dbReference>
<dbReference type="PANTHER" id="PTHR33398">
    <property type="entry name" value="30S RIBOSOMAL PROTEIN S20"/>
    <property type="match status" value="1"/>
</dbReference>
<comment type="function">
    <text evidence="1 8">Binds directly to 16S ribosomal RNA.</text>
</comment>
<evidence type="ECO:0000256" key="7">
    <source>
        <dbReference type="ARBA" id="ARBA00035136"/>
    </source>
</evidence>
<dbReference type="InterPro" id="IPR036510">
    <property type="entry name" value="Ribosomal_bS20_sf"/>
</dbReference>
<keyword evidence="5 8" id="KW-0689">Ribosomal protein</keyword>
<proteinExistence type="inferred from homology"/>
<keyword evidence="11" id="KW-1185">Reference proteome</keyword>
<evidence type="ECO:0000313" key="10">
    <source>
        <dbReference type="EMBL" id="PZW36612.1"/>
    </source>
</evidence>
<dbReference type="Pfam" id="PF01649">
    <property type="entry name" value="Ribosomal_S20p"/>
    <property type="match status" value="1"/>
</dbReference>
<evidence type="ECO:0000256" key="3">
    <source>
        <dbReference type="ARBA" id="ARBA00022730"/>
    </source>
</evidence>
<dbReference type="GO" id="GO:0015935">
    <property type="term" value="C:small ribosomal subunit"/>
    <property type="evidence" value="ECO:0007669"/>
    <property type="project" value="TreeGrafter"/>
</dbReference>
<dbReference type="GO" id="GO:0070181">
    <property type="term" value="F:small ribosomal subunit rRNA binding"/>
    <property type="evidence" value="ECO:0007669"/>
    <property type="project" value="TreeGrafter"/>
</dbReference>
<dbReference type="GO" id="GO:0003735">
    <property type="term" value="F:structural constituent of ribosome"/>
    <property type="evidence" value="ECO:0007669"/>
    <property type="project" value="InterPro"/>
</dbReference>
<feature type="compositionally biased region" description="Basic and acidic residues" evidence="9">
    <location>
        <begin position="1"/>
        <end position="17"/>
    </location>
</feature>
<sequence>MPNNKAAEKRMRQEEKRRAHNRSVKSTVRTEITKARQAIATPDLDAAAAEAAVREAISALDKAAKKGVLHKNNAARRKSRLMKQLNAR</sequence>
<organism evidence="10 11">
    <name type="scientific">Thermosporothrix hazakensis</name>
    <dbReference type="NCBI Taxonomy" id="644383"/>
    <lineage>
        <taxon>Bacteria</taxon>
        <taxon>Bacillati</taxon>
        <taxon>Chloroflexota</taxon>
        <taxon>Ktedonobacteria</taxon>
        <taxon>Ktedonobacterales</taxon>
        <taxon>Thermosporotrichaceae</taxon>
        <taxon>Thermosporothrix</taxon>
    </lineage>
</organism>
<dbReference type="AlphaFoldDB" id="A0A326UDD1"/>
<dbReference type="RefSeq" id="WP_111319005.1">
    <property type="nucleotide sequence ID" value="NZ_BIFX01000001.1"/>
</dbReference>
<comment type="similarity">
    <text evidence="2 8">Belongs to the bacterial ribosomal protein bS20 family.</text>
</comment>
<feature type="region of interest" description="Disordered" evidence="9">
    <location>
        <begin position="1"/>
        <end position="28"/>
    </location>
</feature>
<dbReference type="Proteomes" id="UP000248806">
    <property type="component" value="Unassembled WGS sequence"/>
</dbReference>
<evidence type="ECO:0000256" key="2">
    <source>
        <dbReference type="ARBA" id="ARBA00007634"/>
    </source>
</evidence>
<evidence type="ECO:0000256" key="5">
    <source>
        <dbReference type="ARBA" id="ARBA00022980"/>
    </source>
</evidence>
<evidence type="ECO:0000256" key="1">
    <source>
        <dbReference type="ARBA" id="ARBA00003134"/>
    </source>
</evidence>
<evidence type="ECO:0000256" key="6">
    <source>
        <dbReference type="ARBA" id="ARBA00023274"/>
    </source>
</evidence>
<dbReference type="PANTHER" id="PTHR33398:SF1">
    <property type="entry name" value="SMALL RIBOSOMAL SUBUNIT PROTEIN BS20C"/>
    <property type="match status" value="1"/>
</dbReference>
<comment type="caution">
    <text evidence="10">The sequence shown here is derived from an EMBL/GenBank/DDBJ whole genome shotgun (WGS) entry which is preliminary data.</text>
</comment>
<evidence type="ECO:0000256" key="4">
    <source>
        <dbReference type="ARBA" id="ARBA00022884"/>
    </source>
</evidence>
<evidence type="ECO:0000313" key="11">
    <source>
        <dbReference type="Proteomes" id="UP000248806"/>
    </source>
</evidence>
<evidence type="ECO:0000256" key="8">
    <source>
        <dbReference type="HAMAP-Rule" id="MF_00500"/>
    </source>
</evidence>
<reference evidence="10 11" key="1">
    <citation type="submission" date="2018-06" db="EMBL/GenBank/DDBJ databases">
        <title>Genomic Encyclopedia of Archaeal and Bacterial Type Strains, Phase II (KMG-II): from individual species to whole genera.</title>
        <authorList>
            <person name="Goeker M."/>
        </authorList>
    </citation>
    <scope>NUCLEOTIDE SEQUENCE [LARGE SCALE GENOMIC DNA]</scope>
    <source>
        <strain evidence="10 11">ATCC BAA-1881</strain>
    </source>
</reference>
<dbReference type="GO" id="GO:0005829">
    <property type="term" value="C:cytosol"/>
    <property type="evidence" value="ECO:0007669"/>
    <property type="project" value="TreeGrafter"/>
</dbReference>
<dbReference type="FunFam" id="1.20.58.110:FF:000001">
    <property type="entry name" value="30S ribosomal protein S20"/>
    <property type="match status" value="1"/>
</dbReference>
<keyword evidence="6 8" id="KW-0687">Ribonucleoprotein</keyword>
<keyword evidence="3 8" id="KW-0699">rRNA-binding</keyword>
<name>A0A326UDD1_THEHA</name>
<gene>
    <name evidence="8" type="primary">rpsT</name>
    <name evidence="10" type="ORF">EI42_00790</name>
</gene>
<dbReference type="InterPro" id="IPR002583">
    <property type="entry name" value="Ribosomal_bS20"/>
</dbReference>
<keyword evidence="4 8" id="KW-0694">RNA-binding</keyword>
<protein>
    <recommendedName>
        <fullName evidence="7 8">Small ribosomal subunit protein bS20</fullName>
    </recommendedName>
</protein>
<accession>A0A326UDD1</accession>
<dbReference type="GO" id="GO:0006412">
    <property type="term" value="P:translation"/>
    <property type="evidence" value="ECO:0007669"/>
    <property type="project" value="UniProtKB-UniRule"/>
</dbReference>
<dbReference type="NCBIfam" id="TIGR00029">
    <property type="entry name" value="S20"/>
    <property type="match status" value="1"/>
</dbReference>
<dbReference type="Gene3D" id="1.20.58.110">
    <property type="entry name" value="Ribosomal protein S20"/>
    <property type="match status" value="1"/>
</dbReference>
<dbReference type="EMBL" id="QKUF01000001">
    <property type="protein sequence ID" value="PZW36612.1"/>
    <property type="molecule type" value="Genomic_DNA"/>
</dbReference>
<dbReference type="OrthoDB" id="9808392at2"/>